<dbReference type="GO" id="GO:0004674">
    <property type="term" value="F:protein serine/threonine kinase activity"/>
    <property type="evidence" value="ECO:0007669"/>
    <property type="project" value="UniProtKB-KW"/>
</dbReference>
<evidence type="ECO:0000256" key="5">
    <source>
        <dbReference type="PROSITE-ProRule" id="PRU10141"/>
    </source>
</evidence>
<feature type="compositionally biased region" description="Low complexity" evidence="6">
    <location>
        <begin position="435"/>
        <end position="448"/>
    </location>
</feature>
<evidence type="ECO:0000256" key="7">
    <source>
        <dbReference type="SAM" id="Phobius"/>
    </source>
</evidence>
<dbReference type="InterPro" id="IPR011009">
    <property type="entry name" value="Kinase-like_dom_sf"/>
</dbReference>
<dbReference type="EMBL" id="CP012333">
    <property type="protein sequence ID" value="AKV03853.1"/>
    <property type="molecule type" value="Genomic_DNA"/>
</dbReference>
<dbReference type="Proteomes" id="UP000064967">
    <property type="component" value="Chromosome"/>
</dbReference>
<gene>
    <name evidence="9" type="ORF">AKJ09_10516</name>
</gene>
<evidence type="ECO:0000259" key="8">
    <source>
        <dbReference type="PROSITE" id="PS50011"/>
    </source>
</evidence>
<dbReference type="Gene3D" id="3.30.200.20">
    <property type="entry name" value="Phosphorylase Kinase, domain 1"/>
    <property type="match status" value="1"/>
</dbReference>
<feature type="binding site" evidence="5">
    <location>
        <position position="45"/>
    </location>
    <ligand>
        <name>ATP</name>
        <dbReference type="ChEBI" id="CHEBI:30616"/>
    </ligand>
</feature>
<keyword evidence="1" id="KW-0808">Transferase</keyword>
<organism evidence="9 10">
    <name type="scientific">Labilithrix luteola</name>
    <dbReference type="NCBI Taxonomy" id="1391654"/>
    <lineage>
        <taxon>Bacteria</taxon>
        <taxon>Pseudomonadati</taxon>
        <taxon>Myxococcota</taxon>
        <taxon>Polyangia</taxon>
        <taxon>Polyangiales</taxon>
        <taxon>Labilitrichaceae</taxon>
        <taxon>Labilithrix</taxon>
    </lineage>
</organism>
<keyword evidence="3 9" id="KW-0418">Kinase</keyword>
<feature type="compositionally biased region" description="Pro residues" evidence="6">
    <location>
        <begin position="449"/>
        <end position="462"/>
    </location>
</feature>
<feature type="compositionally biased region" description="Low complexity" evidence="6">
    <location>
        <begin position="463"/>
        <end position="472"/>
    </location>
</feature>
<dbReference type="InterPro" id="IPR008271">
    <property type="entry name" value="Ser/Thr_kinase_AS"/>
</dbReference>
<evidence type="ECO:0000256" key="6">
    <source>
        <dbReference type="SAM" id="MobiDB-lite"/>
    </source>
</evidence>
<evidence type="ECO:0000256" key="1">
    <source>
        <dbReference type="ARBA" id="ARBA00022679"/>
    </source>
</evidence>
<dbReference type="InterPro" id="IPR017441">
    <property type="entry name" value="Protein_kinase_ATP_BS"/>
</dbReference>
<dbReference type="PROSITE" id="PS50011">
    <property type="entry name" value="PROTEIN_KINASE_DOM"/>
    <property type="match status" value="1"/>
</dbReference>
<dbReference type="CDD" id="cd14014">
    <property type="entry name" value="STKc_PknB_like"/>
    <property type="match status" value="1"/>
</dbReference>
<dbReference type="STRING" id="1391654.AKJ09_10516"/>
<dbReference type="GO" id="GO:0005524">
    <property type="term" value="F:ATP binding"/>
    <property type="evidence" value="ECO:0007669"/>
    <property type="project" value="UniProtKB-UniRule"/>
</dbReference>
<dbReference type="PANTHER" id="PTHR43289:SF34">
    <property type="entry name" value="SERINE_THREONINE-PROTEIN KINASE YBDM-RELATED"/>
    <property type="match status" value="1"/>
</dbReference>
<dbReference type="PANTHER" id="PTHR43289">
    <property type="entry name" value="MITOGEN-ACTIVATED PROTEIN KINASE KINASE KINASE 20-RELATED"/>
    <property type="match status" value="1"/>
</dbReference>
<keyword evidence="2 5" id="KW-0547">Nucleotide-binding</keyword>
<reference evidence="9 10" key="1">
    <citation type="submission" date="2015-08" db="EMBL/GenBank/DDBJ databases">
        <authorList>
            <person name="Babu N.S."/>
            <person name="Beckwith C.J."/>
            <person name="Beseler K.G."/>
            <person name="Brison A."/>
            <person name="Carone J.V."/>
            <person name="Caskin T.P."/>
            <person name="Diamond M."/>
            <person name="Durham M.E."/>
            <person name="Foxe J.M."/>
            <person name="Go M."/>
            <person name="Henderson B.A."/>
            <person name="Jones I.B."/>
            <person name="McGettigan J.A."/>
            <person name="Micheletti S.J."/>
            <person name="Nasrallah M.E."/>
            <person name="Ortiz D."/>
            <person name="Piller C.R."/>
            <person name="Privatt S.R."/>
            <person name="Schneider S.L."/>
            <person name="Sharp S."/>
            <person name="Smith T.C."/>
            <person name="Stanton J.D."/>
            <person name="Ullery H.E."/>
            <person name="Wilson R.J."/>
            <person name="Serrano M.G."/>
            <person name="Buck G."/>
            <person name="Lee V."/>
            <person name="Wang Y."/>
            <person name="Carvalho R."/>
            <person name="Voegtly L."/>
            <person name="Shi R."/>
            <person name="Duckworth R."/>
            <person name="Johnson A."/>
            <person name="Loviza R."/>
            <person name="Walstead R."/>
            <person name="Shah Z."/>
            <person name="Kiflezghi M."/>
            <person name="Wade K."/>
            <person name="Ball S.L."/>
            <person name="Bradley K.W."/>
            <person name="Asai D.J."/>
            <person name="Bowman C.A."/>
            <person name="Russell D.A."/>
            <person name="Pope W.H."/>
            <person name="Jacobs-Sera D."/>
            <person name="Hendrix R.W."/>
            <person name="Hatfull G.F."/>
        </authorList>
    </citation>
    <scope>NUCLEOTIDE SEQUENCE [LARGE SCALE GENOMIC DNA]</scope>
    <source>
        <strain evidence="9 10">DSM 27648</strain>
    </source>
</reference>
<dbReference type="KEGG" id="llu:AKJ09_10516"/>
<keyword evidence="9" id="KW-0723">Serine/threonine-protein kinase</keyword>
<dbReference type="PROSITE" id="PS00107">
    <property type="entry name" value="PROTEIN_KINASE_ATP"/>
    <property type="match status" value="1"/>
</dbReference>
<dbReference type="Pfam" id="PF00069">
    <property type="entry name" value="Pkinase"/>
    <property type="match status" value="1"/>
</dbReference>
<keyword evidence="10" id="KW-1185">Reference proteome</keyword>
<proteinExistence type="predicted"/>
<keyword evidence="4 5" id="KW-0067">ATP-binding</keyword>
<dbReference type="RefSeq" id="WP_169928545.1">
    <property type="nucleotide sequence ID" value="NZ_CP012333.1"/>
</dbReference>
<dbReference type="AlphaFoldDB" id="A0A0K1QDQ5"/>
<keyword evidence="7" id="KW-0812">Transmembrane</keyword>
<evidence type="ECO:0000313" key="10">
    <source>
        <dbReference type="Proteomes" id="UP000064967"/>
    </source>
</evidence>
<dbReference type="InterPro" id="IPR000719">
    <property type="entry name" value="Prot_kinase_dom"/>
</dbReference>
<sequence length="472" mass="49158">MASRPIAPGDIVAAKFRIDHLLGEGGMGVVFGAHHLTLNERVAIKVLRPEATSEPEAVARFLREARAAVRIKGEHVARVLDVGALDDGTPYMAMEYLEGADLATVVERQGRLPVAATIDYVMQASEALAEAHALGIVHRDVKPSNLFLTKRVDGTPCVKVLDFGISKVTNLAEGPEFSMTQTQAVLGSPQYMAPEQMRSSRRVDARTDIWSLGTIVHELLTGEPPFSAQTMTELCAMILQDPAPSLRARRSDVPHALDAIVARCLEKDPSRRPASVLELAQQLAPFGTGIAHAAAARIVGVDRHVGVSGPRLQSQASTPALASSSLTQGPAGGFWRSRRVTLVASVSAALVVAIGVISLSLTRLRGRTRVEPVPVTDVALGTPSATASATTLASATANAPALAEEVANAADAGLVAETPAPSGKAVVTKKPGVRPLATSSAASKASGAAPPPPTPPERPAPVPAATASSRYD</sequence>
<evidence type="ECO:0000313" key="9">
    <source>
        <dbReference type="EMBL" id="AKV03853.1"/>
    </source>
</evidence>
<dbReference type="PROSITE" id="PS00108">
    <property type="entry name" value="PROTEIN_KINASE_ST"/>
    <property type="match status" value="1"/>
</dbReference>
<dbReference type="SMART" id="SM00220">
    <property type="entry name" value="S_TKc"/>
    <property type="match status" value="1"/>
</dbReference>
<dbReference type="Gene3D" id="1.10.510.10">
    <property type="entry name" value="Transferase(Phosphotransferase) domain 1"/>
    <property type="match status" value="1"/>
</dbReference>
<name>A0A0K1QDQ5_9BACT</name>
<feature type="region of interest" description="Disordered" evidence="6">
    <location>
        <begin position="417"/>
        <end position="472"/>
    </location>
</feature>
<keyword evidence="7" id="KW-1133">Transmembrane helix</keyword>
<evidence type="ECO:0000256" key="2">
    <source>
        <dbReference type="ARBA" id="ARBA00022741"/>
    </source>
</evidence>
<feature type="transmembrane region" description="Helical" evidence="7">
    <location>
        <begin position="340"/>
        <end position="361"/>
    </location>
</feature>
<accession>A0A0K1QDQ5</accession>
<evidence type="ECO:0000256" key="4">
    <source>
        <dbReference type="ARBA" id="ARBA00022840"/>
    </source>
</evidence>
<dbReference type="SUPFAM" id="SSF56112">
    <property type="entry name" value="Protein kinase-like (PK-like)"/>
    <property type="match status" value="1"/>
</dbReference>
<keyword evidence="7" id="KW-0472">Membrane</keyword>
<feature type="region of interest" description="Disordered" evidence="6">
    <location>
        <begin position="309"/>
        <end position="328"/>
    </location>
</feature>
<protein>
    <submittedName>
        <fullName evidence="9">Serine/threonine protein kinase PrkC, regulator of stationary phase</fullName>
    </submittedName>
</protein>
<evidence type="ECO:0000256" key="3">
    <source>
        <dbReference type="ARBA" id="ARBA00022777"/>
    </source>
</evidence>
<feature type="compositionally biased region" description="Low complexity" evidence="6">
    <location>
        <begin position="312"/>
        <end position="328"/>
    </location>
</feature>
<feature type="domain" description="Protein kinase" evidence="8">
    <location>
        <begin position="16"/>
        <end position="287"/>
    </location>
</feature>